<evidence type="ECO:0000256" key="2">
    <source>
        <dbReference type="ARBA" id="ARBA00006920"/>
    </source>
</evidence>
<comment type="catalytic activity">
    <reaction evidence="12">
        <text>K(+)(in) = K(+)(out)</text>
        <dbReference type="Rhea" id="RHEA:29463"/>
        <dbReference type="ChEBI" id="CHEBI:29103"/>
    </reaction>
</comment>
<dbReference type="Proteomes" id="UP000321533">
    <property type="component" value="Chromosome"/>
</dbReference>
<dbReference type="AlphaFoldDB" id="A0A5B8VGB2"/>
<keyword evidence="11" id="KW-0407">Ion channel</keyword>
<comment type="similarity">
    <text evidence="2">Belongs to the TMEM175 family.</text>
</comment>
<feature type="transmembrane region" description="Helical" evidence="13">
    <location>
        <begin position="132"/>
        <end position="150"/>
    </location>
</feature>
<evidence type="ECO:0000313" key="15">
    <source>
        <dbReference type="Proteomes" id="UP000321533"/>
    </source>
</evidence>
<gene>
    <name evidence="14" type="ORF">FRZ67_23135</name>
</gene>
<sequence>MINYLVMSETKATSLEHQKETVRVETFSDGVFCIAITLLSIEIGVEVTGHTTDKDLTEALISKWPICLAYVISFVNVLLAWIGHHGLFKNLRDTDNAVMISNGLLLMLVALVPFPTKTLGMFLITDALKTAVIFYTGYFVLISIAFKLLWYTASRNKNLLVHGITDAQINQTTKSENIGLVCNIIIMLVAFINPWISLLLSFVMWIYWIWIA</sequence>
<dbReference type="GO" id="GO:0005267">
    <property type="term" value="F:potassium channel activity"/>
    <property type="evidence" value="ECO:0007669"/>
    <property type="project" value="UniProtKB-KW"/>
</dbReference>
<evidence type="ECO:0000256" key="3">
    <source>
        <dbReference type="ARBA" id="ARBA00022448"/>
    </source>
</evidence>
<evidence type="ECO:0000256" key="9">
    <source>
        <dbReference type="ARBA" id="ARBA00023065"/>
    </source>
</evidence>
<dbReference type="KEGG" id="pgin:FRZ67_23135"/>
<organism evidence="14 15">
    <name type="scientific">Panacibacter ginsenosidivorans</name>
    <dbReference type="NCBI Taxonomy" id="1813871"/>
    <lineage>
        <taxon>Bacteria</taxon>
        <taxon>Pseudomonadati</taxon>
        <taxon>Bacteroidota</taxon>
        <taxon>Chitinophagia</taxon>
        <taxon>Chitinophagales</taxon>
        <taxon>Chitinophagaceae</taxon>
        <taxon>Panacibacter</taxon>
    </lineage>
</organism>
<dbReference type="PANTHER" id="PTHR31462">
    <property type="entry name" value="ENDOSOMAL/LYSOSOMAL POTASSIUM CHANNEL TMEM175"/>
    <property type="match status" value="1"/>
</dbReference>
<accession>A0A5B8VGB2</accession>
<keyword evidence="10 13" id="KW-0472">Membrane</keyword>
<evidence type="ECO:0000256" key="10">
    <source>
        <dbReference type="ARBA" id="ARBA00023136"/>
    </source>
</evidence>
<feature type="transmembrane region" description="Helical" evidence="13">
    <location>
        <begin position="61"/>
        <end position="82"/>
    </location>
</feature>
<evidence type="ECO:0000256" key="6">
    <source>
        <dbReference type="ARBA" id="ARBA00022826"/>
    </source>
</evidence>
<evidence type="ECO:0000256" key="12">
    <source>
        <dbReference type="ARBA" id="ARBA00034430"/>
    </source>
</evidence>
<reference evidence="14 15" key="1">
    <citation type="journal article" date="2016" name="Int. J. Syst. Evol. Microbiol.">
        <title>Panacibacter ginsenosidivorans gen. nov., sp. nov., with ginsenoside converting activity isolated from soil of a ginseng field.</title>
        <authorList>
            <person name="Siddiqi M.Z."/>
            <person name="Muhammad Shafi S."/>
            <person name="Choi K.D."/>
            <person name="Im W.T."/>
        </authorList>
    </citation>
    <scope>NUCLEOTIDE SEQUENCE [LARGE SCALE GENOMIC DNA]</scope>
    <source>
        <strain evidence="14 15">Gsoil1550</strain>
    </source>
</reference>
<keyword evidence="15" id="KW-1185">Reference proteome</keyword>
<evidence type="ECO:0000256" key="5">
    <source>
        <dbReference type="ARBA" id="ARBA00022692"/>
    </source>
</evidence>
<feature type="transmembrane region" description="Helical" evidence="13">
    <location>
        <begin position="180"/>
        <end position="210"/>
    </location>
</feature>
<dbReference type="GO" id="GO:0015252">
    <property type="term" value="F:proton channel activity"/>
    <property type="evidence" value="ECO:0007669"/>
    <property type="project" value="InterPro"/>
</dbReference>
<keyword evidence="6" id="KW-0631">Potassium channel</keyword>
<name>A0A5B8VGB2_9BACT</name>
<proteinExistence type="inferred from homology"/>
<dbReference type="Pfam" id="PF06736">
    <property type="entry name" value="TMEM175"/>
    <property type="match status" value="1"/>
</dbReference>
<evidence type="ECO:0000256" key="7">
    <source>
        <dbReference type="ARBA" id="ARBA00022958"/>
    </source>
</evidence>
<protein>
    <submittedName>
        <fullName evidence="14">DUF1211 domain-containing protein</fullName>
    </submittedName>
</protein>
<keyword evidence="3" id="KW-0813">Transport</keyword>
<evidence type="ECO:0000313" key="14">
    <source>
        <dbReference type="EMBL" id="QEC70055.1"/>
    </source>
</evidence>
<dbReference type="GO" id="GO:0016020">
    <property type="term" value="C:membrane"/>
    <property type="evidence" value="ECO:0007669"/>
    <property type="project" value="UniProtKB-SubCell"/>
</dbReference>
<comment type="subcellular location">
    <subcellularLocation>
        <location evidence="1">Membrane</location>
        <topology evidence="1">Multi-pass membrane protein</topology>
    </subcellularLocation>
</comment>
<keyword evidence="7" id="KW-0630">Potassium</keyword>
<dbReference type="PANTHER" id="PTHR31462:SF5">
    <property type="entry name" value="ENDOSOMAL_LYSOSOMAL PROTON CHANNEL TMEM175"/>
    <property type="match status" value="1"/>
</dbReference>
<dbReference type="EMBL" id="CP042435">
    <property type="protein sequence ID" value="QEC70055.1"/>
    <property type="molecule type" value="Genomic_DNA"/>
</dbReference>
<keyword evidence="8 13" id="KW-1133">Transmembrane helix</keyword>
<dbReference type="InterPro" id="IPR010617">
    <property type="entry name" value="TMEM175-like"/>
</dbReference>
<keyword evidence="9" id="KW-0406">Ion transport</keyword>
<evidence type="ECO:0000256" key="1">
    <source>
        <dbReference type="ARBA" id="ARBA00004141"/>
    </source>
</evidence>
<evidence type="ECO:0000256" key="11">
    <source>
        <dbReference type="ARBA" id="ARBA00023303"/>
    </source>
</evidence>
<evidence type="ECO:0000256" key="4">
    <source>
        <dbReference type="ARBA" id="ARBA00022538"/>
    </source>
</evidence>
<keyword evidence="4" id="KW-0633">Potassium transport</keyword>
<evidence type="ECO:0000256" key="8">
    <source>
        <dbReference type="ARBA" id="ARBA00022989"/>
    </source>
</evidence>
<evidence type="ECO:0000256" key="13">
    <source>
        <dbReference type="SAM" id="Phobius"/>
    </source>
</evidence>
<keyword evidence="5 13" id="KW-0812">Transmembrane</keyword>